<dbReference type="Proteomes" id="UP000016183">
    <property type="component" value="Unassembled WGS sequence"/>
</dbReference>
<reference evidence="3 4" key="1">
    <citation type="submission" date="2012-01" db="EMBL/GenBank/DDBJ databases">
        <title>The Genome Sequence of Treponema denticola SP33.</title>
        <authorList>
            <consortium name="The Broad Institute Genome Sequencing Platform"/>
            <person name="Earl A."/>
            <person name="Ward D."/>
            <person name="Feldgarden M."/>
            <person name="Gevers D."/>
            <person name="Blanton J.M."/>
            <person name="Fenno C.J."/>
            <person name="Baranova O.V."/>
            <person name="Mathney J."/>
            <person name="Dewhirst F.E."/>
            <person name="Izard J."/>
            <person name="Young S.K."/>
            <person name="Zeng Q."/>
            <person name="Gargeya S."/>
            <person name="Fitzgerald M."/>
            <person name="Haas B."/>
            <person name="Abouelleil A."/>
            <person name="Alvarado L."/>
            <person name="Arachchi H.M."/>
            <person name="Berlin A."/>
            <person name="Chapman S.B."/>
            <person name="Gearin G."/>
            <person name="Goldberg J."/>
            <person name="Griggs A."/>
            <person name="Gujja S."/>
            <person name="Hansen M."/>
            <person name="Heiman D."/>
            <person name="Howarth C."/>
            <person name="Larimer J."/>
            <person name="Lui A."/>
            <person name="MacDonald P.J.P."/>
            <person name="McCowen C."/>
            <person name="Montmayeur A."/>
            <person name="Murphy C."/>
            <person name="Neiman D."/>
            <person name="Pearson M."/>
            <person name="Priest M."/>
            <person name="Roberts A."/>
            <person name="Saif S."/>
            <person name="Shea T."/>
            <person name="Sisk P."/>
            <person name="Stolte C."/>
            <person name="Sykes S."/>
            <person name="Wortman J."/>
            <person name="Nusbaum C."/>
            <person name="Birren B."/>
        </authorList>
    </citation>
    <scope>NUCLEOTIDE SEQUENCE [LARGE SCALE GENOMIC DNA]</scope>
    <source>
        <strain evidence="3 4">SP33</strain>
    </source>
</reference>
<keyword evidence="2" id="KW-1133">Transmembrane helix</keyword>
<comment type="caution">
    <text evidence="3">The sequence shown here is derived from an EMBL/GenBank/DDBJ whole genome shotgun (WGS) entry which is preliminary data.</text>
</comment>
<dbReference type="EMBL" id="AGDZ01000039">
    <property type="protein sequence ID" value="EMB19610.1"/>
    <property type="molecule type" value="Genomic_DNA"/>
</dbReference>
<dbReference type="PATRIC" id="fig|999437.3.peg.2788"/>
<dbReference type="HOGENOM" id="CLU_1133197_0_0_12"/>
<evidence type="ECO:0000256" key="2">
    <source>
        <dbReference type="SAM" id="Phobius"/>
    </source>
</evidence>
<dbReference type="RefSeq" id="WP_010697709.1">
    <property type="nucleotide sequence ID" value="NZ_KB442455.1"/>
</dbReference>
<name>M2ARB3_TREDN</name>
<dbReference type="AlphaFoldDB" id="M2ARB3"/>
<accession>M2ARB3</accession>
<keyword evidence="2" id="KW-0472">Membrane</keyword>
<keyword evidence="1" id="KW-0175">Coiled coil</keyword>
<proteinExistence type="predicted"/>
<keyword evidence="2" id="KW-0812">Transmembrane</keyword>
<dbReference type="OrthoDB" id="365696at2"/>
<sequence length="245" mass="28805">MENLDKIPPIGWGVIALIAILIFIALIVVIRKGAVLGWGDKKIALGKVDKKLDSFKAEIDEQNKKRMEDEELRKALFRRSGEIDEKLKADERRVIRRLYEPIKNLFKANIKCELPALTAAEIIKDELLERVDYNNLKEKLTSKERHGYIQDILYNIEIDYKAFLLKIPRLPCGTENYPAWREIRPDLEKLVNSWADSMIEVMSTRIKEKIEMYESEKDKFILPEYKILCIDFPIKKNEKYLKNLH</sequence>
<protein>
    <submittedName>
        <fullName evidence="3">Uncharacterized protein</fullName>
    </submittedName>
</protein>
<gene>
    <name evidence="3" type="ORF">HMPREF9733_02710</name>
</gene>
<feature type="transmembrane region" description="Helical" evidence="2">
    <location>
        <begin position="12"/>
        <end position="30"/>
    </location>
</feature>
<evidence type="ECO:0000313" key="4">
    <source>
        <dbReference type="Proteomes" id="UP000016183"/>
    </source>
</evidence>
<evidence type="ECO:0000256" key="1">
    <source>
        <dbReference type="SAM" id="Coils"/>
    </source>
</evidence>
<feature type="coiled-coil region" evidence="1">
    <location>
        <begin position="45"/>
        <end position="72"/>
    </location>
</feature>
<evidence type="ECO:0000313" key="3">
    <source>
        <dbReference type="EMBL" id="EMB19610.1"/>
    </source>
</evidence>
<organism evidence="3 4">
    <name type="scientific">Treponema denticola SP33</name>
    <dbReference type="NCBI Taxonomy" id="999437"/>
    <lineage>
        <taxon>Bacteria</taxon>
        <taxon>Pseudomonadati</taxon>
        <taxon>Spirochaetota</taxon>
        <taxon>Spirochaetia</taxon>
        <taxon>Spirochaetales</taxon>
        <taxon>Treponemataceae</taxon>
        <taxon>Treponema</taxon>
    </lineage>
</organism>